<evidence type="ECO:0000313" key="2">
    <source>
        <dbReference type="WBParaSite" id="PTRK_0000887475.1"/>
    </source>
</evidence>
<evidence type="ECO:0000313" key="1">
    <source>
        <dbReference type="Proteomes" id="UP000038045"/>
    </source>
</evidence>
<dbReference type="Proteomes" id="UP000038045">
    <property type="component" value="Unplaced"/>
</dbReference>
<dbReference type="AlphaFoldDB" id="A0A0N4ZL40"/>
<name>A0A0N4ZL40_PARTI</name>
<keyword evidence="1" id="KW-1185">Reference proteome</keyword>
<reference evidence="2" key="1">
    <citation type="submission" date="2017-02" db="UniProtKB">
        <authorList>
            <consortium name="WormBaseParasite"/>
        </authorList>
    </citation>
    <scope>IDENTIFICATION</scope>
</reference>
<accession>A0A0N4ZL40</accession>
<protein>
    <submittedName>
        <fullName evidence="2">Transcriptional regulator</fullName>
    </submittedName>
</protein>
<dbReference type="WBParaSite" id="PTRK_0000887475.1">
    <property type="protein sequence ID" value="PTRK_0000887475.1"/>
    <property type="gene ID" value="PTRK_0000887475"/>
</dbReference>
<sequence>MEHNITFDQVDIKTEIIRTYEILINKGYAMEVSTIAAYLSMLYNLVSQISDPFEKKEWYHRLLKMKDRFESTVRLF</sequence>
<proteinExistence type="predicted"/>
<organism evidence="1 2">
    <name type="scientific">Parastrongyloides trichosuri</name>
    <name type="common">Possum-specific nematode worm</name>
    <dbReference type="NCBI Taxonomy" id="131310"/>
    <lineage>
        <taxon>Eukaryota</taxon>
        <taxon>Metazoa</taxon>
        <taxon>Ecdysozoa</taxon>
        <taxon>Nematoda</taxon>
        <taxon>Chromadorea</taxon>
        <taxon>Rhabditida</taxon>
        <taxon>Tylenchina</taxon>
        <taxon>Panagrolaimomorpha</taxon>
        <taxon>Strongyloidoidea</taxon>
        <taxon>Strongyloididae</taxon>
        <taxon>Parastrongyloides</taxon>
    </lineage>
</organism>